<dbReference type="Gene3D" id="1.25.10.10">
    <property type="entry name" value="Leucine-rich Repeat Variant"/>
    <property type="match status" value="2"/>
</dbReference>
<evidence type="ECO:0008006" key="4">
    <source>
        <dbReference type="Google" id="ProtNLM"/>
    </source>
</evidence>
<sequence length="366" mass="40585">MNELQTVFISMLENEDEQVREVAARSLLEMIDAEVIDTLLETAESADHPGFLEVLWLLGKSEEVRATELLLKRLNDPEPRLREVAAAALAEIGDVQALQPLIEALKDEAPEVRDAAAMALGELRDSRAVQPLIDLLQDAETQQVAAWALATIGDQRVAPVLMRIIDSEEPDAMRAMAVRSLGRMSDGENVEIYIRCLSDPSHLVVIEACKVLGELQEDTAADDLWRVFESTENSRVSLNAAVSLAKSGDPRGNAYLISVLREDEDWGRRLNALLGLREQQQQENAREALREALKDPHWLLQKQAALSLVAHWDEDVFATLSGFLSNEDDDIMQAVVEASLLEMAEGEEDDEPGNFDELDDLPDPMG</sequence>
<dbReference type="GO" id="GO:0016491">
    <property type="term" value="F:oxidoreductase activity"/>
    <property type="evidence" value="ECO:0007669"/>
    <property type="project" value="TreeGrafter"/>
</dbReference>
<dbReference type="AlphaFoldDB" id="A0A2M7G2C7"/>
<evidence type="ECO:0000256" key="1">
    <source>
        <dbReference type="SAM" id="MobiDB-lite"/>
    </source>
</evidence>
<dbReference type="EMBL" id="PFFQ01000041">
    <property type="protein sequence ID" value="PIW15950.1"/>
    <property type="molecule type" value="Genomic_DNA"/>
</dbReference>
<dbReference type="Pfam" id="PF03130">
    <property type="entry name" value="HEAT_PBS"/>
    <property type="match status" value="1"/>
</dbReference>
<dbReference type="PANTHER" id="PTHR12697:SF5">
    <property type="entry name" value="DEOXYHYPUSINE HYDROXYLASE"/>
    <property type="match status" value="1"/>
</dbReference>
<dbReference type="SUPFAM" id="SSF48371">
    <property type="entry name" value="ARM repeat"/>
    <property type="match status" value="1"/>
</dbReference>
<name>A0A2M7G2C7_9BACT</name>
<reference evidence="2 3" key="1">
    <citation type="submission" date="2017-09" db="EMBL/GenBank/DDBJ databases">
        <title>Depth-based differentiation of microbial function through sediment-hosted aquifers and enrichment of novel symbionts in the deep terrestrial subsurface.</title>
        <authorList>
            <person name="Probst A.J."/>
            <person name="Ladd B."/>
            <person name="Jarett J.K."/>
            <person name="Geller-Mcgrath D.E."/>
            <person name="Sieber C.M."/>
            <person name="Emerson J.B."/>
            <person name="Anantharaman K."/>
            <person name="Thomas B.C."/>
            <person name="Malmstrom R."/>
            <person name="Stieglmeier M."/>
            <person name="Klingl A."/>
            <person name="Woyke T."/>
            <person name="Ryan C.M."/>
            <person name="Banfield J.F."/>
        </authorList>
    </citation>
    <scope>NUCLEOTIDE SEQUENCE [LARGE SCALE GENOMIC DNA]</scope>
    <source>
        <strain evidence="2">CG17_big_fil_post_rev_8_21_14_2_50_48_46</strain>
    </source>
</reference>
<proteinExistence type="predicted"/>
<dbReference type="InterPro" id="IPR016024">
    <property type="entry name" value="ARM-type_fold"/>
</dbReference>
<evidence type="ECO:0000313" key="2">
    <source>
        <dbReference type="EMBL" id="PIW15950.1"/>
    </source>
</evidence>
<gene>
    <name evidence="2" type="ORF">COW36_14630</name>
</gene>
<feature type="region of interest" description="Disordered" evidence="1">
    <location>
        <begin position="344"/>
        <end position="366"/>
    </location>
</feature>
<dbReference type="SMART" id="SM00185">
    <property type="entry name" value="ARM"/>
    <property type="match status" value="1"/>
</dbReference>
<protein>
    <recommendedName>
        <fullName evidence="4">HEAT repeat domain-containing protein</fullName>
    </recommendedName>
</protein>
<organism evidence="2 3">
    <name type="scientific">bacterium (Candidatus Blackallbacteria) CG17_big_fil_post_rev_8_21_14_2_50_48_46</name>
    <dbReference type="NCBI Taxonomy" id="2014261"/>
    <lineage>
        <taxon>Bacteria</taxon>
        <taxon>Candidatus Blackallbacteria</taxon>
    </lineage>
</organism>
<dbReference type="PANTHER" id="PTHR12697">
    <property type="entry name" value="PBS LYASE HEAT-LIKE PROTEIN"/>
    <property type="match status" value="1"/>
</dbReference>
<dbReference type="Proteomes" id="UP000231019">
    <property type="component" value="Unassembled WGS sequence"/>
</dbReference>
<dbReference type="SMART" id="SM00567">
    <property type="entry name" value="EZ_HEAT"/>
    <property type="match status" value="10"/>
</dbReference>
<comment type="caution">
    <text evidence="2">The sequence shown here is derived from an EMBL/GenBank/DDBJ whole genome shotgun (WGS) entry which is preliminary data.</text>
</comment>
<dbReference type="InterPro" id="IPR011989">
    <property type="entry name" value="ARM-like"/>
</dbReference>
<accession>A0A2M7G2C7</accession>
<dbReference type="Pfam" id="PF13646">
    <property type="entry name" value="HEAT_2"/>
    <property type="match status" value="3"/>
</dbReference>
<evidence type="ECO:0000313" key="3">
    <source>
        <dbReference type="Proteomes" id="UP000231019"/>
    </source>
</evidence>
<dbReference type="InterPro" id="IPR000225">
    <property type="entry name" value="Armadillo"/>
</dbReference>
<dbReference type="InterPro" id="IPR004155">
    <property type="entry name" value="PBS_lyase_HEAT"/>
</dbReference>